<evidence type="ECO:0000313" key="3">
    <source>
        <dbReference type="EMBL" id="RSU09403.1"/>
    </source>
</evidence>
<dbReference type="SUPFAM" id="SSF82549">
    <property type="entry name" value="DAK1/DegV-like"/>
    <property type="match status" value="1"/>
</dbReference>
<dbReference type="PROSITE" id="PS51482">
    <property type="entry name" value="DEGV"/>
    <property type="match status" value="1"/>
</dbReference>
<accession>A0A430AN55</accession>
<dbReference type="InterPro" id="IPR050270">
    <property type="entry name" value="DegV_domain_contain"/>
</dbReference>
<dbReference type="RefSeq" id="WP_126814928.1">
    <property type="nucleotide sequence ID" value="NZ_NGKC01000019.1"/>
</dbReference>
<dbReference type="EMBL" id="NGKC01000019">
    <property type="protein sequence ID" value="RSU09403.1"/>
    <property type="molecule type" value="Genomic_DNA"/>
</dbReference>
<dbReference type="Pfam" id="PF02645">
    <property type="entry name" value="DegV"/>
    <property type="match status" value="1"/>
</dbReference>
<dbReference type="Gene3D" id="2.20.28.50">
    <property type="entry name" value="degv family protein"/>
    <property type="match status" value="1"/>
</dbReference>
<reference evidence="3 4" key="1">
    <citation type="submission" date="2017-05" db="EMBL/GenBank/DDBJ databases">
        <title>Vagococcus spp. assemblies.</title>
        <authorList>
            <person name="Gulvik C.A."/>
        </authorList>
    </citation>
    <scope>NUCLEOTIDE SEQUENCE [LARGE SCALE GENOMIC DNA]</scope>
    <source>
        <strain evidence="3 4">LMG 24798</strain>
    </source>
</reference>
<comment type="caution">
    <text evidence="3">The sequence shown here is derived from an EMBL/GenBank/DDBJ whole genome shotgun (WGS) entry which is preliminary data.</text>
</comment>
<name>A0A430AN55_9ENTE</name>
<evidence type="ECO:0000313" key="4">
    <source>
        <dbReference type="Proteomes" id="UP000286773"/>
    </source>
</evidence>
<dbReference type="InterPro" id="IPR003797">
    <property type="entry name" value="DegV"/>
</dbReference>
<dbReference type="GO" id="GO:0008289">
    <property type="term" value="F:lipid binding"/>
    <property type="evidence" value="ECO:0007669"/>
    <property type="project" value="UniProtKB-KW"/>
</dbReference>
<dbReference type="PANTHER" id="PTHR33434:SF3">
    <property type="entry name" value="DEGV DOMAIN-CONTAINING PROTEIN YITS"/>
    <property type="match status" value="1"/>
</dbReference>
<evidence type="ECO:0000256" key="2">
    <source>
        <dbReference type="ARBA" id="ARBA00023121"/>
    </source>
</evidence>
<gene>
    <name evidence="3" type="ORF">CBF27_12780</name>
</gene>
<dbReference type="Gene3D" id="3.40.50.10440">
    <property type="entry name" value="Dihydroxyacetone kinase, domain 1"/>
    <property type="match status" value="1"/>
</dbReference>
<keyword evidence="2" id="KW-0446">Lipid-binding</keyword>
<dbReference type="AlphaFoldDB" id="A0A430AN55"/>
<dbReference type="PANTHER" id="PTHR33434">
    <property type="entry name" value="DEGV DOMAIN-CONTAINING PROTEIN DR_1986-RELATED"/>
    <property type="match status" value="1"/>
</dbReference>
<dbReference type="Gene3D" id="3.30.1180.10">
    <property type="match status" value="1"/>
</dbReference>
<sequence>MKSSFDVMTDSCCDLPYTLLKKNNVRYVSMTINLNDQEYTDDLGENFDYEWFMAQLIDGQMPSTSQINIGTYLTAFEPYKNSTTPLLYICFSSALSGSYNNAQAALNLLKETHPDIPVTIVDSKAACLGEGFLVYEIIKLRNQGKSLADALEWLDTHLMFLHSWVTVNDLAHLERGGRISKTTAAIGGLMKIKPIIIVNRKGQLINVGKVRGRKKALEKVVDETLKGINKAYGIFIAHAGDLAAAEYVAGLLKEKSPTQEITVMKMGPTIASHTGQGAIAIFSFGKERQS</sequence>
<comment type="function">
    <text evidence="1">May bind long-chain fatty acids, such as palmitate, and may play a role in lipid transport or fatty acid metabolism.</text>
</comment>
<dbReference type="OrthoDB" id="9780660at2"/>
<dbReference type="NCBIfam" id="TIGR00762">
    <property type="entry name" value="DegV"/>
    <property type="match status" value="1"/>
</dbReference>
<evidence type="ECO:0000256" key="1">
    <source>
        <dbReference type="ARBA" id="ARBA00003238"/>
    </source>
</evidence>
<protein>
    <submittedName>
        <fullName evidence="3">Fatty acid-binding protein DegV</fullName>
    </submittedName>
</protein>
<keyword evidence="4" id="KW-1185">Reference proteome</keyword>
<dbReference type="InterPro" id="IPR043168">
    <property type="entry name" value="DegV_C"/>
</dbReference>
<organism evidence="3 4">
    <name type="scientific">Vagococcus acidifermentans</name>
    <dbReference type="NCBI Taxonomy" id="564710"/>
    <lineage>
        <taxon>Bacteria</taxon>
        <taxon>Bacillati</taxon>
        <taxon>Bacillota</taxon>
        <taxon>Bacilli</taxon>
        <taxon>Lactobacillales</taxon>
        <taxon>Enterococcaceae</taxon>
        <taxon>Vagococcus</taxon>
    </lineage>
</organism>
<proteinExistence type="predicted"/>
<dbReference type="Proteomes" id="UP000286773">
    <property type="component" value="Unassembled WGS sequence"/>
</dbReference>